<evidence type="ECO:0000256" key="3">
    <source>
        <dbReference type="ARBA" id="ARBA00023134"/>
    </source>
</evidence>
<gene>
    <name evidence="7" type="primary">106059809</name>
</gene>
<evidence type="ECO:0000256" key="2">
    <source>
        <dbReference type="ARBA" id="ARBA00022741"/>
    </source>
</evidence>
<reference evidence="7" key="1">
    <citation type="submission" date="2020-05" db="UniProtKB">
        <authorList>
            <consortium name="EnsemblMetazoa"/>
        </authorList>
    </citation>
    <scope>IDENTIFICATION</scope>
    <source>
        <strain evidence="7">BB02</strain>
    </source>
</reference>
<dbReference type="InterPro" id="IPR006703">
    <property type="entry name" value="G_AIG1"/>
</dbReference>
<dbReference type="SUPFAM" id="SSF52540">
    <property type="entry name" value="P-loop containing nucleoside triphosphate hydrolases"/>
    <property type="match status" value="1"/>
</dbReference>
<dbReference type="PANTHER" id="PTHR10903:SF184">
    <property type="entry name" value="GTP-BINDING PROTEIN A"/>
    <property type="match status" value="1"/>
</dbReference>
<dbReference type="InterPro" id="IPR027417">
    <property type="entry name" value="P-loop_NTPase"/>
</dbReference>
<dbReference type="EnsemblMetazoa" id="BGLB038793-RA">
    <property type="protein sequence ID" value="BGLB038793-PA"/>
    <property type="gene ID" value="BGLB038793"/>
</dbReference>
<evidence type="ECO:0000313" key="8">
    <source>
        <dbReference type="Proteomes" id="UP000076420"/>
    </source>
</evidence>
<dbReference type="Gene3D" id="3.40.50.300">
    <property type="entry name" value="P-loop containing nucleotide triphosphate hydrolases"/>
    <property type="match status" value="1"/>
</dbReference>
<feature type="domain" description="AIG1-type G" evidence="6">
    <location>
        <begin position="158"/>
        <end position="368"/>
    </location>
</feature>
<dbReference type="VEuPathDB" id="VectorBase:BGLAX_043328"/>
<dbReference type="KEGG" id="bgt:106059809"/>
<dbReference type="PROSITE" id="PS51720">
    <property type="entry name" value="G_AIG1"/>
    <property type="match status" value="1"/>
</dbReference>
<dbReference type="Pfam" id="PF04548">
    <property type="entry name" value="AIG1"/>
    <property type="match status" value="1"/>
</dbReference>
<organism evidence="7 8">
    <name type="scientific">Biomphalaria glabrata</name>
    <name type="common">Bloodfluke planorb</name>
    <name type="synonym">Freshwater snail</name>
    <dbReference type="NCBI Taxonomy" id="6526"/>
    <lineage>
        <taxon>Eukaryota</taxon>
        <taxon>Metazoa</taxon>
        <taxon>Spiralia</taxon>
        <taxon>Lophotrochozoa</taxon>
        <taxon>Mollusca</taxon>
        <taxon>Gastropoda</taxon>
        <taxon>Heterobranchia</taxon>
        <taxon>Euthyneura</taxon>
        <taxon>Panpulmonata</taxon>
        <taxon>Hygrophila</taxon>
        <taxon>Lymnaeoidea</taxon>
        <taxon>Planorbidae</taxon>
        <taxon>Biomphalaria</taxon>
    </lineage>
</organism>
<sequence length="704" mass="81002">MVDNRTKDPKEKGRLLSIVRNLSKSGSKRYTIEDFHKLHRRTFPVSHNKQLKMTFRRRLVEIREIIKSNPCEQILEQILRDLNVISEEAKQIFHSEQYIQNVIIEVQMLTRSIKPLLGGKQNSDRQFVSPETLEKHDARQKPQSTASDDSMAQKDKLSNDINILVLGRSGNGKSSTGNTILGSPEFRVNAGTTATNSSIESKSKTWGNLSIRVVDGPSLEDAVLEASTNLDKMLSSIKEALQQCDYSFHGLVVVLKFGQRFTKQEKDAIVMIKSILGKDVLRKYGVCVMTYGDNFDNEMEESDGLEFIDWCKQQTGEIADLFQECSYRCVLFDNKTKDEEKQSDQRQTLFRFINTNLKYSEAEFLEAEKDFQDLSLQCAMPLLEQATTTNLAKVRDKLQEIELEFPRNDEKYKKELERMKEALQQYRMNLESLGQNSSIDYLIQLVTTVELQINSKLKLCQQTEELKRLDSETQRLRHNVAFSNVSSGDSQAAGLASSLYPGNLLQSNTQQEETLSYIENLRQFLHNAYRLCNSAKTTDPIYRINQKQELVDDIEARLREAESRGERNETLDELLAHLTEMKDRLSFEIRSDKDVAPGPSFYQHPLETVSVENDFQLLVYPHEHTPVVYASYTDPANSYHSSYPSTVNDHSQSERGYYGQKKSSCISAKNISETMKKLPKRVTNKWKTMKNFFKRLYKSFDQIV</sequence>
<evidence type="ECO:0000256" key="4">
    <source>
        <dbReference type="SAM" id="Coils"/>
    </source>
</evidence>
<dbReference type="AlphaFoldDB" id="A0A2C9M5X3"/>
<evidence type="ECO:0000313" key="7">
    <source>
        <dbReference type="EnsemblMetazoa" id="BGLB038793-PA"/>
    </source>
</evidence>
<dbReference type="GO" id="GO:0005525">
    <property type="term" value="F:GTP binding"/>
    <property type="evidence" value="ECO:0007669"/>
    <property type="project" value="UniProtKB-KW"/>
</dbReference>
<accession>A0A2C9M5X3</accession>
<keyword evidence="3" id="KW-0342">GTP-binding</keyword>
<evidence type="ECO:0000259" key="6">
    <source>
        <dbReference type="PROSITE" id="PS51720"/>
    </source>
</evidence>
<evidence type="ECO:0000256" key="1">
    <source>
        <dbReference type="ARBA" id="ARBA00008535"/>
    </source>
</evidence>
<keyword evidence="2" id="KW-0547">Nucleotide-binding</keyword>
<feature type="compositionally biased region" description="Polar residues" evidence="5">
    <location>
        <begin position="141"/>
        <end position="150"/>
    </location>
</feature>
<dbReference type="PANTHER" id="PTHR10903">
    <property type="entry name" value="GTPASE, IMAP FAMILY MEMBER-RELATED"/>
    <property type="match status" value="1"/>
</dbReference>
<dbReference type="STRING" id="6526.A0A2C9M5X3"/>
<proteinExistence type="inferred from homology"/>
<name>A0A2C9M5X3_BIOGL</name>
<evidence type="ECO:0000256" key="5">
    <source>
        <dbReference type="SAM" id="MobiDB-lite"/>
    </source>
</evidence>
<keyword evidence="4" id="KW-0175">Coiled coil</keyword>
<dbReference type="InterPro" id="IPR045058">
    <property type="entry name" value="GIMA/IAN/Toc"/>
</dbReference>
<dbReference type="VEuPathDB" id="VectorBase:BGLB038793"/>
<feature type="coiled-coil region" evidence="4">
    <location>
        <begin position="384"/>
        <end position="436"/>
    </location>
</feature>
<protein>
    <recommendedName>
        <fullName evidence="6">AIG1-type G domain-containing protein</fullName>
    </recommendedName>
</protein>
<dbReference type="Proteomes" id="UP000076420">
    <property type="component" value="Unassembled WGS sequence"/>
</dbReference>
<feature type="region of interest" description="Disordered" evidence="5">
    <location>
        <begin position="119"/>
        <end position="153"/>
    </location>
</feature>
<comment type="similarity">
    <text evidence="1">Belongs to the TRAFAC class TrmE-Era-EngA-EngB-Septin-like GTPase superfamily. AIG1/Toc34/Toc159-like paraseptin GTPase family. IAN subfamily.</text>
</comment>